<evidence type="ECO:0000256" key="3">
    <source>
        <dbReference type="ARBA" id="ARBA00022598"/>
    </source>
</evidence>
<dbReference type="NCBIfam" id="NF002730">
    <property type="entry name" value="PRK02628.1"/>
    <property type="match status" value="1"/>
</dbReference>
<comment type="similarity">
    <text evidence="9">Belongs to the NAD synthetase family.</text>
</comment>
<feature type="binding site" evidence="7">
    <location>
        <position position="211"/>
    </location>
    <ligand>
        <name>L-glutamine</name>
        <dbReference type="ChEBI" id="CHEBI:58359"/>
    </ligand>
</feature>
<dbReference type="InterPro" id="IPR041856">
    <property type="entry name" value="NAD+_synth_C"/>
</dbReference>
<dbReference type="InterPro" id="IPR003694">
    <property type="entry name" value="NAD_synthase"/>
</dbReference>
<dbReference type="GO" id="GO:0005524">
    <property type="term" value="F:ATP binding"/>
    <property type="evidence" value="ECO:0007669"/>
    <property type="project" value="UniProtKB-UniRule"/>
</dbReference>
<dbReference type="SUPFAM" id="SSF56317">
    <property type="entry name" value="Carbon-nitrogen hydrolase"/>
    <property type="match status" value="1"/>
</dbReference>
<feature type="domain" description="CN hydrolase" evidence="10">
    <location>
        <begin position="19"/>
        <end position="284"/>
    </location>
</feature>
<dbReference type="KEGG" id="nti:DNFV4_00055"/>
<dbReference type="CDD" id="cd07570">
    <property type="entry name" value="GAT_Gln-NAD-synth"/>
    <property type="match status" value="1"/>
</dbReference>
<dbReference type="HAMAP" id="MF_02090">
    <property type="entry name" value="NadE_glutamine_dep"/>
    <property type="match status" value="1"/>
</dbReference>
<dbReference type="NCBIfam" id="TIGR00552">
    <property type="entry name" value="nadE"/>
    <property type="match status" value="1"/>
</dbReference>
<dbReference type="GO" id="GO:0005737">
    <property type="term" value="C:cytoplasm"/>
    <property type="evidence" value="ECO:0007669"/>
    <property type="project" value="InterPro"/>
</dbReference>
<evidence type="ECO:0000256" key="1">
    <source>
        <dbReference type="ARBA" id="ARBA00005188"/>
    </source>
</evidence>
<dbReference type="CDD" id="cd00553">
    <property type="entry name" value="NAD_synthase"/>
    <property type="match status" value="1"/>
</dbReference>
<name>A0AA86MSC5_9BACT</name>
<feature type="active site" description="Proton acceptor; for glutaminase activity" evidence="7">
    <location>
        <position position="59"/>
    </location>
</feature>
<dbReference type="InterPro" id="IPR036526">
    <property type="entry name" value="C-N_Hydrolase_sf"/>
</dbReference>
<evidence type="ECO:0000256" key="7">
    <source>
        <dbReference type="HAMAP-Rule" id="MF_02090"/>
    </source>
</evidence>
<comment type="caution">
    <text evidence="7">Lacks conserved residue(s) required for the propagation of feature annotation.</text>
</comment>
<dbReference type="AlphaFoldDB" id="A0AA86MSC5"/>
<protein>
    <recommendedName>
        <fullName evidence="7 8">Glutamine-dependent NAD(+) synthetase</fullName>
        <ecNumber evidence="7 8">6.3.5.1</ecNumber>
    </recommendedName>
    <alternativeName>
        <fullName evidence="7 8">NAD(+) synthase [glutamine-hydrolyzing]</fullName>
    </alternativeName>
</protein>
<dbReference type="FunFam" id="1.10.10.1140:FF:000001">
    <property type="entry name" value="Glutamine-dependent NAD(+) synthetase"/>
    <property type="match status" value="1"/>
</dbReference>
<dbReference type="Gene3D" id="3.40.50.620">
    <property type="entry name" value="HUPs"/>
    <property type="match status" value="1"/>
</dbReference>
<evidence type="ECO:0000256" key="6">
    <source>
        <dbReference type="ARBA" id="ARBA00023027"/>
    </source>
</evidence>
<feature type="binding site" evidence="7">
    <location>
        <begin position="374"/>
        <end position="381"/>
    </location>
    <ligand>
        <name>ATP</name>
        <dbReference type="ChEBI" id="CHEBI:30616"/>
    </ligand>
</feature>
<comment type="pathway">
    <text evidence="1 7 8">Cofactor biosynthesis; NAD(+) biosynthesis; NAD(+) from deamido-NAD(+) (L-Gln route): step 1/1.</text>
</comment>
<evidence type="ECO:0000313" key="11">
    <source>
        <dbReference type="EMBL" id="CAI4029637.1"/>
    </source>
</evidence>
<dbReference type="PANTHER" id="PTHR23090">
    <property type="entry name" value="NH 3 /GLUTAMINE-DEPENDENT NAD + SYNTHETASE"/>
    <property type="match status" value="1"/>
</dbReference>
<dbReference type="Gene3D" id="3.60.110.10">
    <property type="entry name" value="Carbon-nitrogen hydrolase"/>
    <property type="match status" value="1"/>
</dbReference>
<evidence type="ECO:0000256" key="8">
    <source>
        <dbReference type="PIRNR" id="PIRNR006630"/>
    </source>
</evidence>
<evidence type="ECO:0000256" key="5">
    <source>
        <dbReference type="ARBA" id="ARBA00022840"/>
    </source>
</evidence>
<keyword evidence="5 7" id="KW-0067">ATP-binding</keyword>
<dbReference type="Pfam" id="PF00795">
    <property type="entry name" value="CN_hydrolase"/>
    <property type="match status" value="1"/>
</dbReference>
<dbReference type="Gene3D" id="1.10.10.1140">
    <property type="entry name" value="Glutamine-dependent NAD+ synthetase, C-terminal domain"/>
    <property type="match status" value="1"/>
</dbReference>
<evidence type="ECO:0000313" key="12">
    <source>
        <dbReference type="Proteomes" id="UP001179121"/>
    </source>
</evidence>
<gene>
    <name evidence="7" type="primary">nadE</name>
    <name evidence="11" type="ORF">DNFV4_00055</name>
</gene>
<dbReference type="PANTHER" id="PTHR23090:SF9">
    <property type="entry name" value="GLUTAMINE-DEPENDENT NAD(+) SYNTHETASE"/>
    <property type="match status" value="1"/>
</dbReference>
<organism evidence="11 12">
    <name type="scientific">Nitrospira tepida</name>
    <dbReference type="NCBI Taxonomy" id="2973512"/>
    <lineage>
        <taxon>Bacteria</taxon>
        <taxon>Pseudomonadati</taxon>
        <taxon>Nitrospirota</taxon>
        <taxon>Nitrospiria</taxon>
        <taxon>Nitrospirales</taxon>
        <taxon>Nitrospiraceae</taxon>
        <taxon>Nitrospira</taxon>
    </lineage>
</organism>
<dbReference type="Pfam" id="PF02540">
    <property type="entry name" value="NAD_synthase"/>
    <property type="match status" value="1"/>
</dbReference>
<dbReference type="InterPro" id="IPR014729">
    <property type="entry name" value="Rossmann-like_a/b/a_fold"/>
</dbReference>
<dbReference type="GO" id="GO:0003952">
    <property type="term" value="F:NAD+ synthase (glutamine-hydrolyzing) activity"/>
    <property type="evidence" value="ECO:0007669"/>
    <property type="project" value="UniProtKB-UniRule"/>
</dbReference>
<dbReference type="FunFam" id="3.40.50.620:FF:000155">
    <property type="entry name" value="Glutamine-dependent NAD(+) synthetase"/>
    <property type="match status" value="1"/>
</dbReference>
<dbReference type="InterPro" id="IPR022310">
    <property type="entry name" value="NAD/GMP_synthase"/>
</dbReference>
<dbReference type="GO" id="GO:0004359">
    <property type="term" value="F:glutaminase activity"/>
    <property type="evidence" value="ECO:0007669"/>
    <property type="project" value="InterPro"/>
</dbReference>
<reference evidence="11" key="1">
    <citation type="submission" date="2022-10" db="EMBL/GenBank/DDBJ databases">
        <authorList>
            <person name="Koch H."/>
        </authorList>
    </citation>
    <scope>NUCLEOTIDE SEQUENCE</scope>
    <source>
        <strain evidence="11">DNF</strain>
    </source>
</reference>
<dbReference type="EMBL" id="OX365700">
    <property type="protein sequence ID" value="CAI4029637.1"/>
    <property type="molecule type" value="Genomic_DNA"/>
</dbReference>
<feature type="active site" description="For glutaminase activity" evidence="7">
    <location>
        <position position="128"/>
    </location>
</feature>
<evidence type="ECO:0000256" key="4">
    <source>
        <dbReference type="ARBA" id="ARBA00022741"/>
    </source>
</evidence>
<feature type="binding site" evidence="7">
    <location>
        <position position="644"/>
    </location>
    <ligand>
        <name>deamido-NAD(+)</name>
        <dbReference type="ChEBI" id="CHEBI:58437"/>
        <note>ligand shared between two neighboring subunits</note>
    </ligand>
</feature>
<proteinExistence type="inferred from homology"/>
<accession>A0AA86MSC5</accession>
<dbReference type="EC" id="6.3.5.1" evidence="7 8"/>
<dbReference type="RefSeq" id="WP_289266675.1">
    <property type="nucleotide sequence ID" value="NZ_OX365700.1"/>
</dbReference>
<dbReference type="GO" id="GO:0009435">
    <property type="term" value="P:NAD+ biosynthetic process"/>
    <property type="evidence" value="ECO:0007669"/>
    <property type="project" value="UniProtKB-UniRule"/>
</dbReference>
<evidence type="ECO:0000256" key="9">
    <source>
        <dbReference type="RuleBase" id="RU003811"/>
    </source>
</evidence>
<evidence type="ECO:0000256" key="2">
    <source>
        <dbReference type="ARBA" id="ARBA00007145"/>
    </source>
</evidence>
<dbReference type="InterPro" id="IPR014445">
    <property type="entry name" value="Gln-dep_NAD_synthase"/>
</dbReference>
<dbReference type="GO" id="GO:0008795">
    <property type="term" value="F:NAD+ synthase activity"/>
    <property type="evidence" value="ECO:0007669"/>
    <property type="project" value="UniProtKB-UniRule"/>
</dbReference>
<feature type="binding site" evidence="7">
    <location>
        <position position="134"/>
    </location>
    <ligand>
        <name>L-glutamine</name>
        <dbReference type="ChEBI" id="CHEBI:58359"/>
    </ligand>
</feature>
<feature type="binding site" evidence="7">
    <location>
        <position position="488"/>
    </location>
    <ligand>
        <name>ATP</name>
        <dbReference type="ChEBI" id="CHEBI:30616"/>
    </ligand>
</feature>
<feature type="binding site" evidence="7">
    <location>
        <position position="217"/>
    </location>
    <ligand>
        <name>L-glutamine</name>
        <dbReference type="ChEBI" id="CHEBI:58359"/>
    </ligand>
</feature>
<keyword evidence="3 7" id="KW-0436">Ligase</keyword>
<evidence type="ECO:0000259" key="10">
    <source>
        <dbReference type="PROSITE" id="PS50263"/>
    </source>
</evidence>
<comment type="similarity">
    <text evidence="2 7 8">In the C-terminal section; belongs to the NAD synthetase family.</text>
</comment>
<comment type="catalytic activity">
    <reaction evidence="7 8">
        <text>deamido-NAD(+) + L-glutamine + ATP + H2O = L-glutamate + AMP + diphosphate + NAD(+) + H(+)</text>
        <dbReference type="Rhea" id="RHEA:24384"/>
        <dbReference type="ChEBI" id="CHEBI:15377"/>
        <dbReference type="ChEBI" id="CHEBI:15378"/>
        <dbReference type="ChEBI" id="CHEBI:29985"/>
        <dbReference type="ChEBI" id="CHEBI:30616"/>
        <dbReference type="ChEBI" id="CHEBI:33019"/>
        <dbReference type="ChEBI" id="CHEBI:57540"/>
        <dbReference type="ChEBI" id="CHEBI:58359"/>
        <dbReference type="ChEBI" id="CHEBI:58437"/>
        <dbReference type="ChEBI" id="CHEBI:456215"/>
        <dbReference type="EC" id="6.3.5.1"/>
    </reaction>
</comment>
<keyword evidence="4 7" id="KW-0547">Nucleotide-binding</keyword>
<dbReference type="InterPro" id="IPR003010">
    <property type="entry name" value="C-N_Hydrolase"/>
</dbReference>
<keyword evidence="12" id="KW-1185">Reference proteome</keyword>
<comment type="function">
    <text evidence="7">Catalyzes the ATP-dependent amidation of deamido-NAD to form NAD. Uses L-glutamine as a nitrogen source.</text>
</comment>
<dbReference type="SUPFAM" id="SSF52402">
    <property type="entry name" value="Adenine nucleotide alpha hydrolases-like"/>
    <property type="match status" value="1"/>
</dbReference>
<feature type="binding site" evidence="7">
    <location>
        <position position="493"/>
    </location>
    <ligand>
        <name>deamido-NAD(+)</name>
        <dbReference type="ChEBI" id="CHEBI:58437"/>
        <note>ligand shared between two neighboring subunits</note>
    </ligand>
</feature>
<sequence>MSSLGAKTPFENIYSHGFVRVAACTPGVDVARPAFNLDQTATLARAASAQKAALALFPELGLSAYSNEDLFHQDALLDAVESAISQLVHASRELIPVVIVGAPIRAESKLFNSALVIYRGRILGVIPKTYLPNYREFYEKRQFASARHARSNRIMVCNEPVPFGNDLIFEAANLAGFAFHVEICEDLWVPIPPSTYAALAGATVLANLSASDITIGKADYRKLLCASQSAKCIAAYLYSAAGPGESTTDLAWDGHALIYENGDLLAESTRFPKQPGLITADIDLDRLRQDRMRMTSFTDCGAAQREAASPMRRVTFEFEVPPGAVPLERPVERFPYVPSDPAHRDERCAEVYRIQVQGLIKRLEATRIEKVVIGVSGGLDSAQAALVAVGACDQMKLPRANILGYSLPGFGTSRLTQENARELMQALGIGCQEIDIRPSAQQVLKDLGHPFSRGESAYDVTFENVQAGQRASHLFRLANMHQALVVGTSDLSELALGYTTYGVGDHMSHYGVNASVPKTLIQHLIRWLIKTQQFDQRTRTVLERIVNTRISPELVPGASSEPAQRAEAVVGPYELQDFNLYYFSRFGYRPSKVAFLAWKAWGDRLRGAWPDTVPVDQRREYDLATVRKWLEVFIVRFFEFSQFKRSAMPNGPKVGSGGSLSPRSDWRAPSDARAEVWLHELRERCPP</sequence>
<dbReference type="PIRSF" id="PIRSF006630">
    <property type="entry name" value="NADS_GAT"/>
    <property type="match status" value="1"/>
</dbReference>
<keyword evidence="6 7" id="KW-0520">NAD</keyword>
<feature type="active site" description="Nucleophile; for glutaminase activity" evidence="7">
    <location>
        <position position="184"/>
    </location>
</feature>
<dbReference type="Proteomes" id="UP001179121">
    <property type="component" value="Chromosome"/>
</dbReference>
<dbReference type="PROSITE" id="PS50263">
    <property type="entry name" value="CN_HYDROLASE"/>
    <property type="match status" value="1"/>
</dbReference>
<feature type="binding site" evidence="7">
    <location>
        <position position="464"/>
    </location>
    <ligand>
        <name>deamido-NAD(+)</name>
        <dbReference type="ChEBI" id="CHEBI:58437"/>
        <note>ligand shared between two neighboring subunits</note>
    </ligand>
</feature>